<keyword evidence="3" id="KW-0808">Transferase</keyword>
<dbReference type="GO" id="GO:0008483">
    <property type="term" value="F:transaminase activity"/>
    <property type="evidence" value="ECO:0007669"/>
    <property type="project" value="UniProtKB-KW"/>
</dbReference>
<dbReference type="Gene3D" id="3.40.640.10">
    <property type="entry name" value="Type I PLP-dependent aspartate aminotransferase-like (Major domain)"/>
    <property type="match status" value="1"/>
</dbReference>
<keyword evidence="3" id="KW-0032">Aminotransferase</keyword>
<evidence type="ECO:0000313" key="4">
    <source>
        <dbReference type="Proteomes" id="UP000234483"/>
    </source>
</evidence>
<dbReference type="InterPro" id="IPR015421">
    <property type="entry name" value="PyrdxlP-dep_Trfase_major"/>
</dbReference>
<dbReference type="AlphaFoldDB" id="A0A2N5D235"/>
<dbReference type="OrthoDB" id="7260855at2"/>
<dbReference type="RefSeq" id="WP_101711486.1">
    <property type="nucleotide sequence ID" value="NZ_CP026100.1"/>
</dbReference>
<reference evidence="2 5" key="2">
    <citation type="submission" date="2018-01" db="EMBL/GenBank/DDBJ databases">
        <title>Complete genome sequence of Caulobacter flavus RHGG3.</title>
        <authorList>
            <person name="Yang E."/>
        </authorList>
    </citation>
    <scope>NUCLEOTIDE SEQUENCE [LARGE SCALE GENOMIC DNA]</scope>
    <source>
        <strain evidence="2 5">RHGG3</strain>
    </source>
</reference>
<gene>
    <name evidence="2" type="ORF">C1707_11080</name>
    <name evidence="3" type="ORF">CFHF_02690</name>
</gene>
<name>A0A2N5D235_9CAUL</name>
<comment type="similarity">
    <text evidence="1">Belongs to the DegT/DnrJ/EryC1 family.</text>
</comment>
<proteinExistence type="inferred from homology"/>
<keyword evidence="5" id="KW-1185">Reference proteome</keyword>
<keyword evidence="1" id="KW-0663">Pyridoxal phosphate</keyword>
<dbReference type="SUPFAM" id="SSF53383">
    <property type="entry name" value="PLP-dependent transferases"/>
    <property type="match status" value="1"/>
</dbReference>
<dbReference type="EMBL" id="PJRQ01000007">
    <property type="protein sequence ID" value="PLR20091.1"/>
    <property type="molecule type" value="Genomic_DNA"/>
</dbReference>
<dbReference type="KEGG" id="cfh:C1707_11080"/>
<evidence type="ECO:0000313" key="5">
    <source>
        <dbReference type="Proteomes" id="UP000281192"/>
    </source>
</evidence>
<dbReference type="Proteomes" id="UP000234483">
    <property type="component" value="Unassembled WGS sequence"/>
</dbReference>
<dbReference type="InterPro" id="IPR015424">
    <property type="entry name" value="PyrdxlP-dep_Trfase"/>
</dbReference>
<dbReference type="EMBL" id="CP026100">
    <property type="protein sequence ID" value="AYV46767.1"/>
    <property type="molecule type" value="Genomic_DNA"/>
</dbReference>
<dbReference type="Proteomes" id="UP000281192">
    <property type="component" value="Chromosome"/>
</dbReference>
<dbReference type="Pfam" id="PF01041">
    <property type="entry name" value="DegT_DnrJ_EryC1"/>
    <property type="match status" value="1"/>
</dbReference>
<evidence type="ECO:0000313" key="2">
    <source>
        <dbReference type="EMBL" id="AYV46767.1"/>
    </source>
</evidence>
<organism evidence="3 4">
    <name type="scientific">Caulobacter flavus</name>
    <dbReference type="NCBI Taxonomy" id="1679497"/>
    <lineage>
        <taxon>Bacteria</taxon>
        <taxon>Pseudomonadati</taxon>
        <taxon>Pseudomonadota</taxon>
        <taxon>Alphaproteobacteria</taxon>
        <taxon>Caulobacterales</taxon>
        <taxon>Caulobacteraceae</taxon>
        <taxon>Caulobacter</taxon>
    </lineage>
</organism>
<evidence type="ECO:0000313" key="3">
    <source>
        <dbReference type="EMBL" id="PLR20091.1"/>
    </source>
</evidence>
<sequence>MSSLSAAVLASQPKPVAAAPSAPLDFEAFGKAFCGLTCEDLNGRLALRFSRTTAVRACADRAAATADLLAAQGARPGGVCIVSALAGRETLEGVAAAGLTPWLVDVDPFTWMVDTAHLRERLAEAPCPLEAIVTTCAFGRAPDLLALAAFQAETGLPVVVDAAFGFDVIMDAPVPVVVGLPGGAGVFVAAEDAELIARLTAPVFEGDDGLDGWPLKRQQLATNAQRLRMLLLGSPVAFQPGWGLSWVSSACVVSVAEGCAPAVAALLAVEGRFVTCVGVRDPEVQADTVPVVDHLAGKMLGLPFGADLDIADLDDLAEAVRRAVAQI</sequence>
<dbReference type="InterPro" id="IPR000653">
    <property type="entry name" value="DegT/StrS_aminotransferase"/>
</dbReference>
<protein>
    <submittedName>
        <fullName evidence="3">Aminotransferase DegT</fullName>
    </submittedName>
</protein>
<accession>A0A2N5D235</accession>
<evidence type="ECO:0000256" key="1">
    <source>
        <dbReference type="RuleBase" id="RU004508"/>
    </source>
</evidence>
<reference evidence="3 4" key="1">
    <citation type="submission" date="2017-12" db="EMBL/GenBank/DDBJ databases">
        <title>The genome sequence of Caulobacter flavus CGMCC1 15093.</title>
        <authorList>
            <person name="Gao J."/>
            <person name="Mao X."/>
            <person name="Sun J."/>
        </authorList>
    </citation>
    <scope>NUCLEOTIDE SEQUENCE [LARGE SCALE GENOMIC DNA]</scope>
    <source>
        <strain evidence="3 4">CGMCC1 15093</strain>
    </source>
</reference>